<dbReference type="PRINTS" id="PR00320">
    <property type="entry name" value="GPROTEINBRPT"/>
</dbReference>
<dbReference type="EMBL" id="JASSZA010000018">
    <property type="protein sequence ID" value="KAK2089347.1"/>
    <property type="molecule type" value="Genomic_DNA"/>
</dbReference>
<keyword evidence="3" id="KW-0804">Transcription</keyword>
<evidence type="ECO:0000256" key="5">
    <source>
        <dbReference type="ARBA" id="ARBA00022737"/>
    </source>
</evidence>
<evidence type="ECO:0000256" key="3">
    <source>
        <dbReference type="ARBA" id="ARBA00022472"/>
    </source>
</evidence>
<comment type="similarity">
    <text evidence="2">Belongs to the WD repeat SWD2 family.</text>
</comment>
<dbReference type="Pfam" id="PF00400">
    <property type="entry name" value="WD40"/>
    <property type="match status" value="3"/>
</dbReference>
<dbReference type="CDD" id="cd00200">
    <property type="entry name" value="WD40"/>
    <property type="match status" value="1"/>
</dbReference>
<keyword evidence="9" id="KW-1185">Reference proteome</keyword>
<dbReference type="InterPro" id="IPR015943">
    <property type="entry name" value="WD40/YVTN_repeat-like_dom_sf"/>
</dbReference>
<feature type="repeat" description="WD" evidence="7">
    <location>
        <begin position="17"/>
        <end position="58"/>
    </location>
</feature>
<accession>A0ABQ9TYX1</accession>
<evidence type="ECO:0000256" key="2">
    <source>
        <dbReference type="ARBA" id="ARBA00005616"/>
    </source>
</evidence>
<dbReference type="PROSITE" id="PS50082">
    <property type="entry name" value="WD_REPEATS_2"/>
    <property type="match status" value="3"/>
</dbReference>
<dbReference type="Gene3D" id="2.130.10.10">
    <property type="entry name" value="YVTN repeat-like/Quinoprotein amine dehydrogenase"/>
    <property type="match status" value="2"/>
</dbReference>
<dbReference type="InterPro" id="IPR020472">
    <property type="entry name" value="WD40_PAC1"/>
</dbReference>
<comment type="caution">
    <text evidence="8">The sequence shown here is derived from an EMBL/GenBank/DDBJ whole genome shotgun (WGS) entry which is preliminary data.</text>
</comment>
<evidence type="ECO:0000313" key="8">
    <source>
        <dbReference type="EMBL" id="KAK2089347.1"/>
    </source>
</evidence>
<keyword evidence="4 7" id="KW-0853">WD repeat</keyword>
<feature type="repeat" description="WD" evidence="7">
    <location>
        <begin position="235"/>
        <end position="276"/>
    </location>
</feature>
<name>A0ABQ9TYX1_SAGOE</name>
<sequence>MKLTDGVLRSFRVAKVFCENSDRINCLDFSPNGHSIVSSSADDSIVLYDCQEGRPQRTLHSKKYGAGLIRYAREGDTVVCSSNKRDDTVRHLSLRDNKYIRYFPGHSKRVVALCVSPVDDIFVSGSLDKTIRLWDLRAPNCQGLVHLRGKPLCAFDPEGLVLAAGVSSRAVKLYDLRSFGKGPFATFRMRCDKPCDWTGLKFSGDGRRILVSTNGGFLCVLDAFRGAVLHTFAGYANSKAAALEAAFTPDSQFVMTGSEDGKIHAWDGESGAKVAVLDGRHVGPVTCLQFNPKFMTFASACSNMLFWLPTVDDSP</sequence>
<keyword evidence="3" id="KW-0805">Transcription regulation</keyword>
<evidence type="ECO:0000313" key="9">
    <source>
        <dbReference type="Proteomes" id="UP001266305"/>
    </source>
</evidence>
<evidence type="ECO:0000256" key="4">
    <source>
        <dbReference type="ARBA" id="ARBA00022574"/>
    </source>
</evidence>
<dbReference type="PANTHER" id="PTHR19861:SF0">
    <property type="entry name" value="WD REPEAT-CONTAINING PROTEIN 82"/>
    <property type="match status" value="1"/>
</dbReference>
<comment type="subcellular location">
    <subcellularLocation>
        <location evidence="1">Nucleus</location>
    </subcellularLocation>
</comment>
<dbReference type="PANTHER" id="PTHR19861">
    <property type="entry name" value="WD40 REPEAT PROTEIN SWD2"/>
    <property type="match status" value="1"/>
</dbReference>
<dbReference type="Proteomes" id="UP001266305">
    <property type="component" value="Unassembled WGS sequence"/>
</dbReference>
<dbReference type="InterPro" id="IPR037867">
    <property type="entry name" value="Swd2/WDR82"/>
</dbReference>
<dbReference type="SUPFAM" id="SSF50978">
    <property type="entry name" value="WD40 repeat-like"/>
    <property type="match status" value="1"/>
</dbReference>
<keyword evidence="3" id="KW-0806">Transcription termination</keyword>
<feature type="repeat" description="WD" evidence="7">
    <location>
        <begin position="103"/>
        <end position="137"/>
    </location>
</feature>
<evidence type="ECO:0000256" key="7">
    <source>
        <dbReference type="PROSITE-ProRule" id="PRU00221"/>
    </source>
</evidence>
<evidence type="ECO:0000256" key="6">
    <source>
        <dbReference type="ARBA" id="ARBA00023242"/>
    </source>
</evidence>
<keyword evidence="6" id="KW-0539">Nucleus</keyword>
<dbReference type="SMART" id="SM00320">
    <property type="entry name" value="WD40"/>
    <property type="match status" value="6"/>
</dbReference>
<dbReference type="InterPro" id="IPR036322">
    <property type="entry name" value="WD40_repeat_dom_sf"/>
</dbReference>
<protein>
    <submittedName>
        <fullName evidence="8">WD repeat-containing protein 82</fullName>
    </submittedName>
</protein>
<dbReference type="PROSITE" id="PS50294">
    <property type="entry name" value="WD_REPEATS_REGION"/>
    <property type="match status" value="2"/>
</dbReference>
<proteinExistence type="inferred from homology"/>
<gene>
    <name evidence="8" type="primary">WDR82_3</name>
    <name evidence="8" type="ORF">P7K49_032013</name>
</gene>
<evidence type="ECO:0000256" key="1">
    <source>
        <dbReference type="ARBA" id="ARBA00004123"/>
    </source>
</evidence>
<organism evidence="8 9">
    <name type="scientific">Saguinus oedipus</name>
    <name type="common">Cotton-top tamarin</name>
    <name type="synonym">Oedipomidas oedipus</name>
    <dbReference type="NCBI Taxonomy" id="9490"/>
    <lineage>
        <taxon>Eukaryota</taxon>
        <taxon>Metazoa</taxon>
        <taxon>Chordata</taxon>
        <taxon>Craniata</taxon>
        <taxon>Vertebrata</taxon>
        <taxon>Euteleostomi</taxon>
        <taxon>Mammalia</taxon>
        <taxon>Eutheria</taxon>
        <taxon>Euarchontoglires</taxon>
        <taxon>Primates</taxon>
        <taxon>Haplorrhini</taxon>
        <taxon>Platyrrhini</taxon>
        <taxon>Cebidae</taxon>
        <taxon>Callitrichinae</taxon>
        <taxon>Saguinus</taxon>
    </lineage>
</organism>
<reference evidence="8 9" key="1">
    <citation type="submission" date="2023-05" db="EMBL/GenBank/DDBJ databases">
        <title>B98-5 Cell Line De Novo Hybrid Assembly: An Optical Mapping Approach.</title>
        <authorList>
            <person name="Kananen K."/>
            <person name="Auerbach J.A."/>
            <person name="Kautto E."/>
            <person name="Blachly J.S."/>
        </authorList>
    </citation>
    <scope>NUCLEOTIDE SEQUENCE [LARGE SCALE GENOMIC DNA]</scope>
    <source>
        <strain evidence="8">B95-8</strain>
        <tissue evidence="8">Cell line</tissue>
    </source>
</reference>
<dbReference type="InterPro" id="IPR001680">
    <property type="entry name" value="WD40_rpt"/>
</dbReference>
<keyword evidence="5" id="KW-0677">Repeat</keyword>